<dbReference type="GeneID" id="54420869"/>
<reference evidence="3 5" key="1">
    <citation type="submission" date="2020-01" db="EMBL/GenBank/DDBJ databases">
        <authorList>
            <consortium name="DOE Joint Genome Institute"/>
            <person name="Haridas S."/>
            <person name="Albert R."/>
            <person name="Binder M."/>
            <person name="Bloem J."/>
            <person name="Labutti K."/>
            <person name="Salamov A."/>
            <person name="Andreopoulos B."/>
            <person name="Baker S.E."/>
            <person name="Barry K."/>
            <person name="Bills G."/>
            <person name="Bluhm B.H."/>
            <person name="Cannon C."/>
            <person name="Castanera R."/>
            <person name="Culley D.E."/>
            <person name="Daum C."/>
            <person name="Ezra D."/>
            <person name="Gonzalez J.B."/>
            <person name="Henrissat B."/>
            <person name="Kuo A."/>
            <person name="Liang C."/>
            <person name="Lipzen A."/>
            <person name="Lutzoni F."/>
            <person name="Magnuson J."/>
            <person name="Mondo S."/>
            <person name="Nolan M."/>
            <person name="Ohm R."/>
            <person name="Pangilinan J."/>
            <person name="Park H.-J."/>
            <person name="Ramirez L."/>
            <person name="Alfaro M."/>
            <person name="Sun H."/>
            <person name="Tritt A."/>
            <person name="Yoshinaga Y."/>
            <person name="Zwiers L.-H."/>
            <person name="Turgeon B.G."/>
            <person name="Goodwin S.B."/>
            <person name="Spatafora J.W."/>
            <person name="Crous P.W."/>
            <person name="Grigoriev I.V."/>
        </authorList>
    </citation>
    <scope>NUCLEOTIDE SEQUENCE</scope>
    <source>
        <strain evidence="3 5">CBS 781.70</strain>
    </source>
</reference>
<dbReference type="EMBL" id="ML975180">
    <property type="protein sequence ID" value="KAF1808688.1"/>
    <property type="molecule type" value="Genomic_DNA"/>
</dbReference>
<keyword evidence="2" id="KW-0732">Signal</keyword>
<feature type="compositionally biased region" description="Low complexity" evidence="1">
    <location>
        <begin position="192"/>
        <end position="208"/>
    </location>
</feature>
<sequence length="236" mass="23915">MQRRNLIFLALSALCRAQVFYNKTSGAFVCTKANANFCAGDSLQTDVIFRCNASALAIPDLCSNNLADVPEVGTKPAALCYQGDPTSGTATCEYHGIAYPEDGSDPYSIPAGDGTALPPPTNSAPPPPATNSTAPPADCPTTVVPPHNYTRTPSFTLSSPIGTGTGGPRPPYDGNNTSKPGPPGTTITPSYRTPVGPSGTTGGTRPPSFTGGATSVLWSNAGMGAVVGLILAAVGL</sequence>
<protein>
    <submittedName>
        <fullName evidence="3 5">Uncharacterized protein</fullName>
    </submittedName>
</protein>
<reference evidence="5" key="3">
    <citation type="submission" date="2025-04" db="UniProtKB">
        <authorList>
            <consortium name="RefSeq"/>
        </authorList>
    </citation>
    <scope>IDENTIFICATION</scope>
    <source>
        <strain evidence="5">CBS 781.70</strain>
    </source>
</reference>
<accession>A0A6G1FSJ9</accession>
<dbReference type="OrthoDB" id="5426294at2759"/>
<keyword evidence="4" id="KW-1185">Reference proteome</keyword>
<evidence type="ECO:0000313" key="3">
    <source>
        <dbReference type="EMBL" id="KAF1808688.1"/>
    </source>
</evidence>
<evidence type="ECO:0000313" key="5">
    <source>
        <dbReference type="RefSeq" id="XP_033530319.1"/>
    </source>
</evidence>
<feature type="compositionally biased region" description="Polar residues" evidence="1">
    <location>
        <begin position="149"/>
        <end position="159"/>
    </location>
</feature>
<name>A0A6G1FSJ9_9PEZI</name>
<evidence type="ECO:0000256" key="2">
    <source>
        <dbReference type="SAM" id="SignalP"/>
    </source>
</evidence>
<feature type="compositionally biased region" description="Polar residues" evidence="1">
    <location>
        <begin position="174"/>
        <end position="191"/>
    </location>
</feature>
<dbReference type="Proteomes" id="UP000504638">
    <property type="component" value="Unplaced"/>
</dbReference>
<gene>
    <name evidence="3 5" type="ORF">P152DRAFT_462251</name>
</gene>
<feature type="region of interest" description="Disordered" evidence="1">
    <location>
        <begin position="103"/>
        <end position="208"/>
    </location>
</feature>
<feature type="chain" id="PRO_5044631545" evidence="2">
    <location>
        <begin position="18"/>
        <end position="236"/>
    </location>
</feature>
<evidence type="ECO:0000313" key="4">
    <source>
        <dbReference type="Proteomes" id="UP000504638"/>
    </source>
</evidence>
<organism evidence="3">
    <name type="scientific">Eremomyces bilateralis CBS 781.70</name>
    <dbReference type="NCBI Taxonomy" id="1392243"/>
    <lineage>
        <taxon>Eukaryota</taxon>
        <taxon>Fungi</taxon>
        <taxon>Dikarya</taxon>
        <taxon>Ascomycota</taxon>
        <taxon>Pezizomycotina</taxon>
        <taxon>Dothideomycetes</taxon>
        <taxon>Dothideomycetes incertae sedis</taxon>
        <taxon>Eremomycetales</taxon>
        <taxon>Eremomycetaceae</taxon>
        <taxon>Eremomyces</taxon>
    </lineage>
</organism>
<proteinExistence type="predicted"/>
<reference evidence="5" key="2">
    <citation type="submission" date="2020-04" db="EMBL/GenBank/DDBJ databases">
        <authorList>
            <consortium name="NCBI Genome Project"/>
        </authorList>
    </citation>
    <scope>NUCLEOTIDE SEQUENCE</scope>
    <source>
        <strain evidence="5">CBS 781.70</strain>
    </source>
</reference>
<feature type="signal peptide" evidence="2">
    <location>
        <begin position="1"/>
        <end position="17"/>
    </location>
</feature>
<evidence type="ECO:0000256" key="1">
    <source>
        <dbReference type="SAM" id="MobiDB-lite"/>
    </source>
</evidence>
<feature type="compositionally biased region" description="Pro residues" evidence="1">
    <location>
        <begin position="117"/>
        <end position="129"/>
    </location>
</feature>
<dbReference type="RefSeq" id="XP_033530319.1">
    <property type="nucleotide sequence ID" value="XM_033680299.1"/>
</dbReference>
<dbReference type="AlphaFoldDB" id="A0A6G1FSJ9"/>